<reference evidence="3 4" key="1">
    <citation type="journal article" date="2014" name="PLoS ONE">
        <title>Physiological and genomic features of a novel sulfur-oxidizing gammaproteobacterium belonging to a previously uncultivated symbiotic lineage isolated from a hydrothermal vent.</title>
        <authorList>
            <person name="Nunoura T."/>
            <person name="Takaki Y."/>
            <person name="Kazama H."/>
            <person name="Kakuta J."/>
            <person name="Shimamura S."/>
            <person name="Makita H."/>
            <person name="Hirai M."/>
            <person name="Miyazaki M."/>
            <person name="Takai K."/>
        </authorList>
    </citation>
    <scope>NUCLEOTIDE SEQUENCE [LARGE SCALE GENOMIC DNA]</scope>
    <source>
        <strain evidence="3 4">Hiromi1</strain>
    </source>
</reference>
<name>A0A7U6JH16_9GAMM</name>
<keyword evidence="2" id="KW-0732">Signal</keyword>
<feature type="signal peptide" evidence="2">
    <location>
        <begin position="1"/>
        <end position="21"/>
    </location>
</feature>
<organism evidence="3 4">
    <name type="scientific">Thiolapillus brandeum</name>
    <dbReference type="NCBI Taxonomy" id="1076588"/>
    <lineage>
        <taxon>Bacteria</taxon>
        <taxon>Pseudomonadati</taxon>
        <taxon>Pseudomonadota</taxon>
        <taxon>Gammaproteobacteria</taxon>
        <taxon>Chromatiales</taxon>
        <taxon>Sedimenticolaceae</taxon>
        <taxon>Thiolapillus</taxon>
    </lineage>
</organism>
<dbReference type="AlphaFoldDB" id="A0A7U6JH16"/>
<feature type="region of interest" description="Disordered" evidence="1">
    <location>
        <begin position="100"/>
        <end position="127"/>
    </location>
</feature>
<accession>A0A7U6JH16</accession>
<dbReference type="Proteomes" id="UP000031631">
    <property type="component" value="Chromosome"/>
</dbReference>
<sequence>MSKYFFVFLAMGMLIGANARADDAERTLHGIMTDIQKYETRFSGQTQPNKASVRRTLKLLGIRRQSLDSLADHNSPQWKEADQRCNALVNRLNAYLGATASTTAPARQTTRTAPAQKPAPSTAQMMSHDRVRLKKLKRDLDSLASTLDKGGIKPFQDPDYVSRYTQAADRYEQTLNRYSAFQEDPDVQAATQSLNTVRQMLAFGRQQSAREMAGMGDVQATLKKLDAQMHALKLPEPPGIPLKKGQARAWLLALAKVQKQAQTAAKPLSEIRQKAHLPNNRFTVEQGAPYDQQDVARIQRGFASISAKANEALRTFSQYLQANLDQAPRTLDSINAYDPANPDKRTSWFLGKGRAQEVVAQLQAVETLATEAADFSALLGNKQQQAQRQALATRARQAQSNYLKKRDIALSRTRMPAPASDNSGLLEIARKTLSKPKYGVGRIERLVIVSNKEHRSRETSEEKFHDVDVSLDGTVTLTGTKTTYHYEWDQYQVATAEPDGDKYYIYYNTLKYFTSGASTTPLNHWILGKRFQGSEILEGNIDN</sequence>
<dbReference type="EMBL" id="AP012273">
    <property type="protein sequence ID" value="BAO43313.1"/>
    <property type="molecule type" value="Genomic_DNA"/>
</dbReference>
<evidence type="ECO:0000313" key="3">
    <source>
        <dbReference type="EMBL" id="BAO43313.1"/>
    </source>
</evidence>
<gene>
    <name evidence="3" type="ORF">TBH_C0367</name>
</gene>
<feature type="compositionally biased region" description="Low complexity" evidence="1">
    <location>
        <begin position="100"/>
        <end position="116"/>
    </location>
</feature>
<dbReference type="OrthoDB" id="9937956at2"/>
<evidence type="ECO:0000313" key="4">
    <source>
        <dbReference type="Proteomes" id="UP000031631"/>
    </source>
</evidence>
<proteinExistence type="predicted"/>
<dbReference type="RefSeq" id="WP_144375130.1">
    <property type="nucleotide sequence ID" value="NZ_AP012273.1"/>
</dbReference>
<keyword evidence="4" id="KW-1185">Reference proteome</keyword>
<feature type="chain" id="PRO_5031045979" evidence="2">
    <location>
        <begin position="22"/>
        <end position="543"/>
    </location>
</feature>
<evidence type="ECO:0000256" key="1">
    <source>
        <dbReference type="SAM" id="MobiDB-lite"/>
    </source>
</evidence>
<dbReference type="KEGG" id="tbn:TBH_C0367"/>
<evidence type="ECO:0000256" key="2">
    <source>
        <dbReference type="SAM" id="SignalP"/>
    </source>
</evidence>
<protein>
    <submittedName>
        <fullName evidence="3">Uncharacterized protein</fullName>
    </submittedName>
</protein>